<feature type="region of interest" description="Disordered" evidence="1">
    <location>
        <begin position="1211"/>
        <end position="1259"/>
    </location>
</feature>
<feature type="region of interest" description="Disordered" evidence="1">
    <location>
        <begin position="22"/>
        <end position="116"/>
    </location>
</feature>
<feature type="region of interest" description="Disordered" evidence="1">
    <location>
        <begin position="735"/>
        <end position="760"/>
    </location>
</feature>
<feature type="region of interest" description="Disordered" evidence="1">
    <location>
        <begin position="1536"/>
        <end position="1555"/>
    </location>
</feature>
<feature type="compositionally biased region" description="Polar residues" evidence="1">
    <location>
        <begin position="60"/>
        <end position="86"/>
    </location>
</feature>
<feature type="compositionally biased region" description="Basic residues" evidence="1">
    <location>
        <begin position="22"/>
        <end position="34"/>
    </location>
</feature>
<feature type="region of interest" description="Disordered" evidence="1">
    <location>
        <begin position="707"/>
        <end position="726"/>
    </location>
</feature>
<protein>
    <submittedName>
        <fullName evidence="2">Uncharacterized protein</fullName>
    </submittedName>
</protein>
<feature type="compositionally biased region" description="Basic and acidic residues" evidence="1">
    <location>
        <begin position="318"/>
        <end position="327"/>
    </location>
</feature>
<dbReference type="RefSeq" id="XP_003885802.1">
    <property type="nucleotide sequence ID" value="XM_003885753.1"/>
</dbReference>
<feature type="compositionally biased region" description="Basic and acidic residues" evidence="1">
    <location>
        <begin position="1150"/>
        <end position="1159"/>
    </location>
</feature>
<feature type="compositionally biased region" description="Basic and acidic residues" evidence="1">
    <location>
        <begin position="1712"/>
        <end position="1725"/>
    </location>
</feature>
<name>F0VPX9_NEOCL</name>
<dbReference type="GeneID" id="13441207"/>
<feature type="compositionally biased region" description="Low complexity" evidence="1">
    <location>
        <begin position="179"/>
        <end position="188"/>
    </location>
</feature>
<feature type="compositionally biased region" description="Polar residues" evidence="1">
    <location>
        <begin position="1232"/>
        <end position="1248"/>
    </location>
</feature>
<dbReference type="OrthoDB" id="10552436at2759"/>
<evidence type="ECO:0000256" key="1">
    <source>
        <dbReference type="SAM" id="MobiDB-lite"/>
    </source>
</evidence>
<dbReference type="VEuPathDB" id="ToxoDB:NCLIV_062020"/>
<feature type="region of interest" description="Disordered" evidence="1">
    <location>
        <begin position="658"/>
        <end position="680"/>
    </location>
</feature>
<reference evidence="3" key="4">
    <citation type="journal article" date="2015" name="PLoS ONE">
        <title>Comprehensive Evaluation of Toxoplasma gondii VEG and Neospora caninum LIV Genomes with Tachyzoite Stage Transcriptome and Proteome Defines Novel Transcript Features.</title>
        <authorList>
            <person name="Ramaprasad A."/>
            <person name="Mourier T."/>
            <person name="Naeem R."/>
            <person name="Malas T.B."/>
            <person name="Moussa E."/>
            <person name="Panigrahi A."/>
            <person name="Vermont S.J."/>
            <person name="Otto T.D."/>
            <person name="Wastling J."/>
            <person name="Pain A."/>
        </authorList>
    </citation>
    <scope>NUCLEOTIDE SEQUENCE</scope>
    <source>
        <strain evidence="3">Liverpool</strain>
    </source>
</reference>
<feature type="compositionally biased region" description="Basic and acidic residues" evidence="1">
    <location>
        <begin position="1471"/>
        <end position="1481"/>
    </location>
</feature>
<dbReference type="OMA" id="WMFPRDE"/>
<feature type="region of interest" description="Disordered" evidence="1">
    <location>
        <begin position="824"/>
        <end position="865"/>
    </location>
</feature>
<dbReference type="EMBL" id="LN714487">
    <property type="protein sequence ID" value="CEL70520.1"/>
    <property type="molecule type" value="Genomic_DNA"/>
</dbReference>
<evidence type="ECO:0000313" key="3">
    <source>
        <dbReference type="EMBL" id="CEL70520.1"/>
    </source>
</evidence>
<feature type="region of interest" description="Disordered" evidence="1">
    <location>
        <begin position="248"/>
        <end position="327"/>
    </location>
</feature>
<organism evidence="2 4">
    <name type="scientific">Neospora caninum (strain Liverpool)</name>
    <dbReference type="NCBI Taxonomy" id="572307"/>
    <lineage>
        <taxon>Eukaryota</taxon>
        <taxon>Sar</taxon>
        <taxon>Alveolata</taxon>
        <taxon>Apicomplexa</taxon>
        <taxon>Conoidasida</taxon>
        <taxon>Coccidia</taxon>
        <taxon>Eucoccidiorida</taxon>
        <taxon>Eimeriorina</taxon>
        <taxon>Sarcocystidae</taxon>
        <taxon>Neospora</taxon>
    </lineage>
</organism>
<feature type="region of interest" description="Disordered" evidence="1">
    <location>
        <begin position="157"/>
        <end position="188"/>
    </location>
</feature>
<feature type="compositionally biased region" description="Polar residues" evidence="1">
    <location>
        <begin position="36"/>
        <end position="48"/>
    </location>
</feature>
<feature type="compositionally biased region" description="Polar residues" evidence="1">
    <location>
        <begin position="278"/>
        <end position="290"/>
    </location>
</feature>
<evidence type="ECO:0000313" key="4">
    <source>
        <dbReference type="Proteomes" id="UP000007494"/>
    </source>
</evidence>
<keyword evidence="4" id="KW-1185">Reference proteome</keyword>
<reference evidence="2" key="2">
    <citation type="submission" date="2011-03" db="EMBL/GenBank/DDBJ databases">
        <title>Comparative genomics and transcriptomics of Neospora caninum and Toxoplasma gondii.</title>
        <authorList>
            <person name="Reid A.J."/>
            <person name="Sohal A."/>
            <person name="Harris D."/>
            <person name="Quail M."/>
            <person name="Sanders M."/>
            <person name="Berriman M."/>
            <person name="Wastling J.M."/>
            <person name="Pain A."/>
        </authorList>
    </citation>
    <scope>NUCLEOTIDE SEQUENCE</scope>
    <source>
        <strain evidence="2">Liverpool</strain>
    </source>
</reference>
<feature type="compositionally biased region" description="Polar residues" evidence="1">
    <location>
        <begin position="394"/>
        <end position="413"/>
    </location>
</feature>
<reference evidence="2" key="1">
    <citation type="submission" date="2011-02" db="EMBL/GenBank/DDBJ databases">
        <authorList>
            <person name="Aslett M."/>
        </authorList>
    </citation>
    <scope>NUCLEOTIDE SEQUENCE</scope>
    <source>
        <strain evidence="2">Liverpool</strain>
    </source>
</reference>
<feature type="compositionally biased region" description="Basic and acidic residues" evidence="1">
    <location>
        <begin position="266"/>
        <end position="275"/>
    </location>
</feature>
<feature type="region of interest" description="Disordered" evidence="1">
    <location>
        <begin position="1747"/>
        <end position="1785"/>
    </location>
</feature>
<feature type="compositionally biased region" description="Polar residues" evidence="1">
    <location>
        <begin position="1483"/>
        <end position="1495"/>
    </location>
</feature>
<feature type="region of interest" description="Disordered" evidence="1">
    <location>
        <begin position="1150"/>
        <end position="1193"/>
    </location>
</feature>
<feature type="compositionally biased region" description="Low complexity" evidence="1">
    <location>
        <begin position="1546"/>
        <end position="1555"/>
    </location>
</feature>
<feature type="compositionally biased region" description="Polar residues" evidence="1">
    <location>
        <begin position="306"/>
        <end position="316"/>
    </location>
</feature>
<dbReference type="eggNOG" id="ENOG502TMK4">
    <property type="taxonomic scope" value="Eukaryota"/>
</dbReference>
<proteinExistence type="predicted"/>
<feature type="region of interest" description="Disordered" evidence="1">
    <location>
        <begin position="579"/>
        <end position="607"/>
    </location>
</feature>
<dbReference type="EMBL" id="FR823393">
    <property type="protein sequence ID" value="CBZ55776.1"/>
    <property type="molecule type" value="Genomic_DNA"/>
</dbReference>
<feature type="region of interest" description="Disordered" evidence="1">
    <location>
        <begin position="1459"/>
        <end position="1508"/>
    </location>
</feature>
<evidence type="ECO:0000313" key="2">
    <source>
        <dbReference type="EMBL" id="CBZ55776.1"/>
    </source>
</evidence>
<feature type="region of interest" description="Disordered" evidence="1">
    <location>
        <begin position="1017"/>
        <end position="1058"/>
    </location>
</feature>
<gene>
    <name evidence="3" type="ORF">BN1204_062020</name>
    <name evidence="2" type="ORF">NCLIV_062020</name>
</gene>
<dbReference type="InParanoid" id="F0VPX9"/>
<accession>F0VPX9</accession>
<feature type="compositionally biased region" description="Basic and acidic residues" evidence="1">
    <location>
        <begin position="1772"/>
        <end position="1785"/>
    </location>
</feature>
<feature type="region of interest" description="Disordered" evidence="1">
    <location>
        <begin position="1656"/>
        <end position="1727"/>
    </location>
</feature>
<sequence>MATRFLDNEGDCAEIRDKSCLRRSRSTRGQKMKRLSQASNCHASSSALLTPREQGEKGMQHTTVRSASLSPPSHYSKQSTVKSTVPNEYKTLCGQNQSRTHKTVFGSAPAQGGYSSPEHILKQRFRSSKASFVFTQGHYPKGTLLPSLSASSEAKTPLLGETKNGGFPSRRCNPQNEESSGSASLSLKSPEVSFLTARSLPSGDDFATESLVEEPESETVFGSGLNGRSEATQDGLCFVWKRHEGSKGPGVEERRLKNHGGRPLLRHRDGYEKGCFEGSTTNETDSSLSQKRNEGRKIGLEGPTKELQTVPSQIQRDGNCKPHLEEDQKPVQNDCSCIHSQAGLSPTRVHQEHLNNNEVHEILHNDTNLNVKKTTRRQTPPESLVASVSFYSANPSTRCSWSSHSPVLNSDGKTQSDAHTGKQETSGENLGKAGDRHDFFENPRVAETVRKPTNRDLGRSSVRRVENSVLKMEERIGGLNRTIIGLPGAASPRMQKGESRQKTHWDHGGFLTPLSKNILFRFFAAFLFLPTEPAPCGMSAETNKLHVAAFKNHQTAEPAGPFCGSMNPFVLPRRRSVDLLPSKGPAGRPVEDFPRSKGSRRRSCSSLTCNEKRQLPVPWPKKDGTPELANSRHYYVAKQKNGRSLRVHVALTDSCPQDRTTVQKPVSARVTSPRRDRGRQPVAVCNAGKASKSPARLTRVQKRVPRAVENAQHHDPSTAKATDASSLVGTEHFSLHRDSAGGNSHGNVAANEKSTVERTESLDRQILEHSWMFPRDEYRPPLSPEIPFSLDDEDEDSFSTYISHIDTRSAIPIQQISCRITPELQGNDADKTHPNSDFSLDEAVRGHQESPASYVPTVLPTNQRSPLPIRRDKRVVAVPESRTRHFAQKNELLQESIFPEEHACPKALCLEYRRSQTEELGLTPLKKSSESTGKLGDNGVSRPHPQHAATAEVILFPLASPPNERHLIGAESTAMAGDCSTRFSYKGGRSESAKHLTKNSGMCTDSLTESWCRLSTFTSSPCSPSTLDNRPSRHTSGGRGKNAEAAGNPYAGSGSVRPSAASSVLVSVGKEGRRESREDSGCLCCHVACDSCSTVDTVSRRTSGLHLGGGVLYTPAESPLPTDLDDLPSDRWEYETLQRSRFVAAAAESEAHRKVEKGSKTRLPQRCTRRSGVPAASIETPRRTTSSATEAVEADSDISYRVKYDRMLPKRTGIGTSSKDSGHKRIRPVHTAASNSNGNGPASGTSLPQCDERRARNAQRQAEKFLPQISGLRSIRPRTTPWEEEQHSPADAEECIWGRTSTAEPRRFSRIRQEIMEEGLLRRVRKWREIKCTAADLAGSVEPSATRFLRHAQNQTGFLDLHWKATGGGQRQDSSSSDGHNVFTIQPKESLLSPATAESQWYSSSPSSRARLGLTSSAFSGCSPRDPSVTDSLLRRAAAFVEHKQSVLLQANRCRLERAREESGCQSGDTDDGKSCRKDPEQVTPNGASLRSQADSTDEGNESSGSNPWSLRQLSAVACRPWKLLAAPLFLDFPSSSTEETEADSSDWSSSCPSSEDNTPRAFLCPRASCYSSAVGDAFAQPPALPLQLGRRGFFPDDLGNSLSSVSAVSEQDKKCDGLITPSVNSRSRVVERNDLQDAMVCCFRWFRSARRHIPHSTAGNSRQPRVCRVDDSVAPTSKPPQKAFPSDSATKWKVRRTQTSSPAGESGGQNGKDERNDRQFDGGVRKAPLVKTHGLCRNRFRGGHADTHRASQTQQAACCLMQDSSEFGPPSERETKDDTERQVP</sequence>
<feature type="compositionally biased region" description="Low complexity" evidence="1">
    <location>
        <begin position="1017"/>
        <end position="1026"/>
    </location>
</feature>
<reference evidence="4" key="3">
    <citation type="journal article" date="2012" name="PLoS Pathog.">
        <title>Comparative genomics of the apicomplexan parasites Toxoplasma gondii and Neospora caninum: Coccidia differing in host range and transmission strategy.</title>
        <authorList>
            <person name="Reid A.J."/>
            <person name="Vermont S.J."/>
            <person name="Cotton J.A."/>
            <person name="Harris D."/>
            <person name="Hill-Cawthorne G.A."/>
            <person name="Konen-Waisman S."/>
            <person name="Latham S.M."/>
            <person name="Mourier T."/>
            <person name="Norton R."/>
            <person name="Quail M.A."/>
            <person name="Sanders M."/>
            <person name="Shanmugam D."/>
            <person name="Sohal A."/>
            <person name="Wasmuth J.D."/>
            <person name="Brunk B."/>
            <person name="Grigg M.E."/>
            <person name="Howard J.C."/>
            <person name="Parkinson J."/>
            <person name="Roos D.S."/>
            <person name="Trees A.J."/>
            <person name="Berriman M."/>
            <person name="Pain A."/>
            <person name="Wastling J.M."/>
        </authorList>
    </citation>
    <scope>NUCLEOTIDE SEQUENCE [LARGE SCALE GENOMIC DNA]</scope>
    <source>
        <strain evidence="4">Liverpool</strain>
    </source>
</reference>
<feature type="region of interest" description="Disordered" evidence="1">
    <location>
        <begin position="394"/>
        <end position="437"/>
    </location>
</feature>
<dbReference type="Proteomes" id="UP000007494">
    <property type="component" value="Chromosome XII"/>
</dbReference>